<dbReference type="Gene3D" id="3.30.420.80">
    <property type="entry name" value="Ribosomal protein S11"/>
    <property type="match status" value="1"/>
</dbReference>
<dbReference type="InterPro" id="IPR013087">
    <property type="entry name" value="Znf_C2H2_type"/>
</dbReference>
<feature type="compositionally biased region" description="Basic residues" evidence="4">
    <location>
        <begin position="490"/>
        <end position="499"/>
    </location>
</feature>
<gene>
    <name evidence="5" type="primary">WBGene00118608</name>
</gene>
<reference evidence="6" key="1">
    <citation type="journal article" date="2008" name="Nat. Genet.">
        <title>The Pristionchus pacificus genome provides a unique perspective on nematode lifestyle and parasitism.</title>
        <authorList>
            <person name="Dieterich C."/>
            <person name="Clifton S.W."/>
            <person name="Schuster L.N."/>
            <person name="Chinwalla A."/>
            <person name="Delehaunty K."/>
            <person name="Dinkelacker I."/>
            <person name="Fulton L."/>
            <person name="Fulton R."/>
            <person name="Godfrey J."/>
            <person name="Minx P."/>
            <person name="Mitreva M."/>
            <person name="Roeseler W."/>
            <person name="Tian H."/>
            <person name="Witte H."/>
            <person name="Yang S.P."/>
            <person name="Wilson R.K."/>
            <person name="Sommer R.J."/>
        </authorList>
    </citation>
    <scope>NUCLEOTIDE SEQUENCE [LARGE SCALE GENOMIC DNA]</scope>
    <source>
        <strain evidence="6">PS312</strain>
    </source>
</reference>
<evidence type="ECO:0000313" key="5">
    <source>
        <dbReference type="EnsemblMetazoa" id="PPA29054.1"/>
    </source>
</evidence>
<dbReference type="GO" id="GO:0006412">
    <property type="term" value="P:translation"/>
    <property type="evidence" value="ECO:0007669"/>
    <property type="project" value="InterPro"/>
</dbReference>
<feature type="compositionally biased region" description="Acidic residues" evidence="4">
    <location>
        <begin position="415"/>
        <end position="436"/>
    </location>
</feature>
<dbReference type="FunFam" id="3.30.420.80:FF:000016">
    <property type="entry name" value="Mitochondrial Ribosomal Protein, Small"/>
    <property type="match status" value="1"/>
</dbReference>
<name>A0A2A6C0U9_PRIPA</name>
<dbReference type="PROSITE" id="PS50097">
    <property type="entry name" value="BTB"/>
    <property type="match status" value="1"/>
</dbReference>
<evidence type="ECO:0000256" key="4">
    <source>
        <dbReference type="SAM" id="MobiDB-lite"/>
    </source>
</evidence>
<dbReference type="GO" id="GO:0003735">
    <property type="term" value="F:structural constituent of ribosome"/>
    <property type="evidence" value="ECO:0007669"/>
    <property type="project" value="InterPro"/>
</dbReference>
<dbReference type="InterPro" id="IPR001971">
    <property type="entry name" value="Ribosomal_uS11"/>
</dbReference>
<dbReference type="GO" id="GO:1990904">
    <property type="term" value="C:ribonucleoprotein complex"/>
    <property type="evidence" value="ECO:0007669"/>
    <property type="project" value="UniProtKB-KW"/>
</dbReference>
<keyword evidence="6" id="KW-1185">Reference proteome</keyword>
<dbReference type="SUPFAM" id="SSF53137">
    <property type="entry name" value="Translational machinery components"/>
    <property type="match status" value="1"/>
</dbReference>
<dbReference type="InterPro" id="IPR036967">
    <property type="entry name" value="Ribosomal_uS11_sf"/>
</dbReference>
<dbReference type="Proteomes" id="UP000005239">
    <property type="component" value="Unassembled WGS sequence"/>
</dbReference>
<keyword evidence="3" id="KW-0687">Ribonucleoprotein</keyword>
<feature type="region of interest" description="Disordered" evidence="4">
    <location>
        <begin position="648"/>
        <end position="691"/>
    </location>
</feature>
<organism evidence="5 6">
    <name type="scientific">Pristionchus pacificus</name>
    <name type="common">Parasitic nematode worm</name>
    <dbReference type="NCBI Taxonomy" id="54126"/>
    <lineage>
        <taxon>Eukaryota</taxon>
        <taxon>Metazoa</taxon>
        <taxon>Ecdysozoa</taxon>
        <taxon>Nematoda</taxon>
        <taxon>Chromadorea</taxon>
        <taxon>Rhabditida</taxon>
        <taxon>Rhabditina</taxon>
        <taxon>Diplogasteromorpha</taxon>
        <taxon>Diplogasteroidea</taxon>
        <taxon>Neodiplogasteridae</taxon>
        <taxon>Pristionchus</taxon>
    </lineage>
</organism>
<dbReference type="SUPFAM" id="SSF54695">
    <property type="entry name" value="POZ domain"/>
    <property type="match status" value="1"/>
</dbReference>
<feature type="compositionally biased region" description="Gly residues" evidence="4">
    <location>
        <begin position="665"/>
        <end position="676"/>
    </location>
</feature>
<evidence type="ECO:0000256" key="3">
    <source>
        <dbReference type="ARBA" id="ARBA00023274"/>
    </source>
</evidence>
<accession>A0A2A6C0U9</accession>
<dbReference type="PANTHER" id="PTHR47022">
    <property type="entry name" value="BTB AND MATH DOMAIN-CONTAINING PROTEIN 36-RELATED"/>
    <property type="match status" value="1"/>
</dbReference>
<dbReference type="EnsemblMetazoa" id="PPA29054.1">
    <property type="protein sequence ID" value="PPA29054.1"/>
    <property type="gene ID" value="WBGene00118608"/>
</dbReference>
<evidence type="ECO:0000256" key="2">
    <source>
        <dbReference type="ARBA" id="ARBA00022980"/>
    </source>
</evidence>
<comment type="similarity">
    <text evidence="1">Belongs to the universal ribosomal protein uS11 family.</text>
</comment>
<dbReference type="Gene3D" id="3.30.710.10">
    <property type="entry name" value="Potassium Channel Kv1.1, Chain A"/>
    <property type="match status" value="1"/>
</dbReference>
<feature type="compositionally biased region" description="Acidic residues" evidence="4">
    <location>
        <begin position="472"/>
        <end position="486"/>
    </location>
</feature>
<feature type="compositionally biased region" description="Basic and acidic residues" evidence="4">
    <location>
        <begin position="437"/>
        <end position="448"/>
    </location>
</feature>
<sequence>WRLADRGVSGCVACARLSRYFDFYARLHGHLCAATMDILGDPRGVSLSGQDSRLARRNQDLVDTSFASTCQAIRANKEVCPFGCNKLLAPRTIDFHRLNGCRGKQEDAFADLSRKRSFTCGVCCEEFVTREAFFLHLTAEHAVEATIRSEVFPSEYSFQRFRYWLEAQGGAHFRQKSGAKNRPSGKGIFMMCNRSGLVHTTAATGEPDKDKLGSYRMGFTCTAFINGTIYPDGHVAIRYCGDHYGHDARVRMPQSVKNLIMHMQGQGTSNSMIIRYLQDRFVPFGLTSIHAQRAAYVDLEEMRAITPMLRKLPGIPYAKEEEWEQEFLETAGISRDWGPAYPPRPADWLPIKEYAEKMNWPPPHVFKAKVRNAAGEWLIFDDERQQFVLEAMPRLKDDPFLDELDMVREMRDDGVGEEEEADGGEEHEEEEVEVDVEEMRSKGEERARPSTSAHSSPVRKKQRVDERREEERMEEEEEGEMEEEDTVVNGHHHHPHHHHEQQPRASSSASAFLASSIIAELEMLRALVKGEAQFLSEVELEACLKQARSLRRSLEPTPRRERGGGQARHATRNHGGCFMEKIVPSGIDVHCPSTVRFHDSVLASLGPIDQSFCVCKQLIFSQLHGEFAVPQLARVSRALPSRGRTRAFRDRKMSGSEPLRSPLFAGGGSSNGGGGAWTPTAPDQHQHPHTTAAPAVCTGHLAPAARKRTAGASIMLIDPSDVDVADEDMMATAGGTRLRMTDESKLVLRWVIDDAIARFATGRVESEVFEKVGFHWTLSFEKDTNCVDGAIIAMKCDGDHNRSWKCETNIEIRQYKKNGIEFFPACTNKVYSFSASKAIWRYTGCYWNYRTDPKYIANGKRVFEFHINIISSESGELIADPAMFSAPNRRSDVILKIGDKNLHVSKEYLSVLSPVFDALFFGEFVEKRKDEVEIKEVVYEEFLDLLFLAYNDTMTITDHTVLHILKLVDQFQIENIMKHAKTYLTEAKGIDVMTKLLVADQYNLADLKNHCLKSFTNVTALHKKIQMSPDNGKFSSDMKAAIYDRIAELNLDVRSSRARGINRAPMALPHHLGSLFARLSLSAAASLPSSSSTVAARVMMPAIRCLSTTAPLCDSIRDAHRQGTSLKGEARDVMEGTAGSRGVAVSLGNLASRLPTAATLKQLFDGVPYAELPTVYIKATKNNTLVTVTDHKHKVLTYTSCRLEGFKNARKKTTIAGQTTGVAAGQRLVRRGIRTVRVQVKGLGPGRMTSVKGLAVAGVNVVSITDHTALPELGPRPRKIRRI</sequence>
<feature type="region of interest" description="Disordered" evidence="4">
    <location>
        <begin position="412"/>
        <end position="508"/>
    </location>
</feature>
<dbReference type="PANTHER" id="PTHR47022:SF1">
    <property type="entry name" value="BTB AND MATH DOMAIN-CONTAINING PROTEIN 36-RELATED"/>
    <property type="match status" value="1"/>
</dbReference>
<dbReference type="SMART" id="SM00225">
    <property type="entry name" value="BTB"/>
    <property type="match status" value="1"/>
</dbReference>
<dbReference type="HAMAP" id="MF_01310">
    <property type="entry name" value="Ribosomal_uS11"/>
    <property type="match status" value="1"/>
</dbReference>
<dbReference type="InterPro" id="IPR000210">
    <property type="entry name" value="BTB/POZ_dom"/>
</dbReference>
<evidence type="ECO:0000256" key="1">
    <source>
        <dbReference type="ARBA" id="ARBA00006194"/>
    </source>
</evidence>
<protein>
    <submittedName>
        <fullName evidence="5">Mrps-11</fullName>
    </submittedName>
</protein>
<proteinExistence type="inferred from homology"/>
<keyword evidence="2" id="KW-0689">Ribosomal protein</keyword>
<dbReference type="InterPro" id="IPR011333">
    <property type="entry name" value="SKP1/BTB/POZ_sf"/>
</dbReference>
<dbReference type="PROSITE" id="PS00028">
    <property type="entry name" value="ZINC_FINGER_C2H2_1"/>
    <property type="match status" value="1"/>
</dbReference>
<accession>A0A8R1YHY6</accession>
<dbReference type="Pfam" id="PF00651">
    <property type="entry name" value="BTB"/>
    <property type="match status" value="1"/>
</dbReference>
<dbReference type="CDD" id="cd18186">
    <property type="entry name" value="BTB_POZ_ZBTB_KLHL-like"/>
    <property type="match status" value="1"/>
</dbReference>
<evidence type="ECO:0000313" key="6">
    <source>
        <dbReference type="Proteomes" id="UP000005239"/>
    </source>
</evidence>
<reference evidence="5" key="2">
    <citation type="submission" date="2022-06" db="UniProtKB">
        <authorList>
            <consortium name="EnsemblMetazoa"/>
        </authorList>
    </citation>
    <scope>IDENTIFICATION</scope>
    <source>
        <strain evidence="5">PS312</strain>
    </source>
</reference>
<dbReference type="GO" id="GO:0005840">
    <property type="term" value="C:ribosome"/>
    <property type="evidence" value="ECO:0007669"/>
    <property type="project" value="UniProtKB-KW"/>
</dbReference>
<dbReference type="Pfam" id="PF00411">
    <property type="entry name" value="Ribosomal_S11"/>
    <property type="match status" value="1"/>
</dbReference>